<evidence type="ECO:0000313" key="2">
    <source>
        <dbReference type="Proteomes" id="UP001596302"/>
    </source>
</evidence>
<protein>
    <submittedName>
        <fullName evidence="1">Uncharacterized protein</fullName>
    </submittedName>
</protein>
<gene>
    <name evidence="1" type="ORF">ACFQE5_17605</name>
</gene>
<dbReference type="EMBL" id="JBHSQW010000035">
    <property type="protein sequence ID" value="MFC5996024.1"/>
    <property type="molecule type" value="Genomic_DNA"/>
</dbReference>
<reference evidence="2" key="1">
    <citation type="journal article" date="2019" name="Int. J. Syst. Evol. Microbiol.">
        <title>The Global Catalogue of Microorganisms (GCM) 10K type strain sequencing project: providing services to taxonomists for standard genome sequencing and annotation.</title>
        <authorList>
            <consortium name="The Broad Institute Genomics Platform"/>
            <consortium name="The Broad Institute Genome Sequencing Center for Infectious Disease"/>
            <person name="Wu L."/>
            <person name="Ma J."/>
        </authorList>
    </citation>
    <scope>NUCLEOTIDE SEQUENCE [LARGE SCALE GENOMIC DNA]</scope>
    <source>
        <strain evidence="2">CCM 8391</strain>
    </source>
</reference>
<dbReference type="Proteomes" id="UP001596302">
    <property type="component" value="Unassembled WGS sequence"/>
</dbReference>
<sequence length="135" mass="15035">MPELLAAMLTCGGPSYFDARDHRRLHESLMALWSDVASDPAVCDLLPLQDPVPDPEVRWRFRGVTRALWKLNADRVLLADATVGSAHFKVDQDAAESYAAGCETLPKTAIEAIYRRAADWNISVETDLKKERQPA</sequence>
<keyword evidence="2" id="KW-1185">Reference proteome</keyword>
<name>A0ABW1J676_9PSEU</name>
<comment type="caution">
    <text evidence="1">The sequence shown here is derived from an EMBL/GenBank/DDBJ whole genome shotgun (WGS) entry which is preliminary data.</text>
</comment>
<proteinExistence type="predicted"/>
<evidence type="ECO:0000313" key="1">
    <source>
        <dbReference type="EMBL" id="MFC5996024.1"/>
    </source>
</evidence>
<organism evidence="1 2">
    <name type="scientific">Pseudonocardia hispaniensis</name>
    <dbReference type="NCBI Taxonomy" id="904933"/>
    <lineage>
        <taxon>Bacteria</taxon>
        <taxon>Bacillati</taxon>
        <taxon>Actinomycetota</taxon>
        <taxon>Actinomycetes</taxon>
        <taxon>Pseudonocardiales</taxon>
        <taxon>Pseudonocardiaceae</taxon>
        <taxon>Pseudonocardia</taxon>
    </lineage>
</organism>
<accession>A0ABW1J676</accession>
<dbReference type="RefSeq" id="WP_379586869.1">
    <property type="nucleotide sequence ID" value="NZ_JBHSQW010000035.1"/>
</dbReference>